<comment type="caution">
    <text evidence="1">The sequence shown here is derived from an EMBL/GenBank/DDBJ whole genome shotgun (WGS) entry which is preliminary data.</text>
</comment>
<proteinExistence type="predicted"/>
<organism evidence="1">
    <name type="scientific">marine sediment metagenome</name>
    <dbReference type="NCBI Taxonomy" id="412755"/>
    <lineage>
        <taxon>unclassified sequences</taxon>
        <taxon>metagenomes</taxon>
        <taxon>ecological metagenomes</taxon>
    </lineage>
</organism>
<dbReference type="AlphaFoldDB" id="X0YSB9"/>
<gene>
    <name evidence="1" type="ORF">S01H1_82665</name>
</gene>
<evidence type="ECO:0000313" key="1">
    <source>
        <dbReference type="EMBL" id="GAG51288.1"/>
    </source>
</evidence>
<name>X0YSB9_9ZZZZ</name>
<sequence>MTEKKPRLKLVGRDGNAFLILGSAIGAAKKAKWPEEKIEKFKKSAMGGDYDNLLRICMEHFDVV</sequence>
<dbReference type="EMBL" id="BARS01056066">
    <property type="protein sequence ID" value="GAG51288.1"/>
    <property type="molecule type" value="Genomic_DNA"/>
</dbReference>
<accession>X0YSB9</accession>
<protein>
    <submittedName>
        <fullName evidence="1">Uncharacterized protein</fullName>
    </submittedName>
</protein>
<reference evidence="1" key="1">
    <citation type="journal article" date="2014" name="Front. Microbiol.">
        <title>High frequency of phylogenetically diverse reductive dehalogenase-homologous genes in deep subseafloor sedimentary metagenomes.</title>
        <authorList>
            <person name="Kawai M."/>
            <person name="Futagami T."/>
            <person name="Toyoda A."/>
            <person name="Takaki Y."/>
            <person name="Nishi S."/>
            <person name="Hori S."/>
            <person name="Arai W."/>
            <person name="Tsubouchi T."/>
            <person name="Morono Y."/>
            <person name="Uchiyama I."/>
            <person name="Ito T."/>
            <person name="Fujiyama A."/>
            <person name="Inagaki F."/>
            <person name="Takami H."/>
        </authorList>
    </citation>
    <scope>NUCLEOTIDE SEQUENCE</scope>
    <source>
        <strain evidence="1">Expedition CK06-06</strain>
    </source>
</reference>